<evidence type="ECO:0000256" key="5">
    <source>
        <dbReference type="SAM" id="Phobius"/>
    </source>
</evidence>
<dbReference type="GO" id="GO:0055085">
    <property type="term" value="P:transmembrane transport"/>
    <property type="evidence" value="ECO:0007669"/>
    <property type="project" value="InterPro"/>
</dbReference>
<comment type="caution">
    <text evidence="7">The sequence shown here is derived from an EMBL/GenBank/DDBJ whole genome shotgun (WGS) entry which is preliminary data.</text>
</comment>
<evidence type="ECO:0000256" key="2">
    <source>
        <dbReference type="ARBA" id="ARBA00022692"/>
    </source>
</evidence>
<evidence type="ECO:0000256" key="4">
    <source>
        <dbReference type="ARBA" id="ARBA00023136"/>
    </source>
</evidence>
<keyword evidence="4 5" id="KW-0472">Membrane</keyword>
<evidence type="ECO:0000256" key="1">
    <source>
        <dbReference type="ARBA" id="ARBA00004141"/>
    </source>
</evidence>
<keyword evidence="3 5" id="KW-1133">Transmembrane helix</keyword>
<dbReference type="AlphaFoldDB" id="A0A445L6P6"/>
<organism evidence="7 8">
    <name type="scientific">Glycine soja</name>
    <name type="common">Wild soybean</name>
    <dbReference type="NCBI Taxonomy" id="3848"/>
    <lineage>
        <taxon>Eukaryota</taxon>
        <taxon>Viridiplantae</taxon>
        <taxon>Streptophyta</taxon>
        <taxon>Embryophyta</taxon>
        <taxon>Tracheophyta</taxon>
        <taxon>Spermatophyta</taxon>
        <taxon>Magnoliopsida</taxon>
        <taxon>eudicotyledons</taxon>
        <taxon>Gunneridae</taxon>
        <taxon>Pentapetalae</taxon>
        <taxon>rosids</taxon>
        <taxon>fabids</taxon>
        <taxon>Fabales</taxon>
        <taxon>Fabaceae</taxon>
        <taxon>Papilionoideae</taxon>
        <taxon>50 kb inversion clade</taxon>
        <taxon>NPAAA clade</taxon>
        <taxon>indigoferoid/millettioid clade</taxon>
        <taxon>Phaseoleae</taxon>
        <taxon>Glycine</taxon>
        <taxon>Glycine subgen. Soja</taxon>
    </lineage>
</organism>
<dbReference type="InterPro" id="IPR001902">
    <property type="entry name" value="SLC26A/SulP_fam"/>
</dbReference>
<name>A0A445L6P6_GLYSO</name>
<dbReference type="InterPro" id="IPR011547">
    <property type="entry name" value="SLC26A/SulP_dom"/>
</dbReference>
<feature type="domain" description="SLC26A/SulP transporter" evidence="6">
    <location>
        <begin position="137"/>
        <end position="221"/>
    </location>
</feature>
<gene>
    <name evidence="7" type="ORF">D0Y65_005872</name>
</gene>
<evidence type="ECO:0000259" key="6">
    <source>
        <dbReference type="Pfam" id="PF00916"/>
    </source>
</evidence>
<dbReference type="EMBL" id="QZWG01000003">
    <property type="protein sequence ID" value="RZC18825.1"/>
    <property type="molecule type" value="Genomic_DNA"/>
</dbReference>
<proteinExistence type="predicted"/>
<dbReference type="Pfam" id="PF00916">
    <property type="entry name" value="Sulfate_transp"/>
    <property type="match status" value="1"/>
</dbReference>
<accession>A0A445L6P6</accession>
<comment type="subcellular location">
    <subcellularLocation>
        <location evidence="1">Membrane</location>
        <topology evidence="1">Multi-pass membrane protein</topology>
    </subcellularLocation>
</comment>
<sequence>MLLSRTAEKDAVLFGERKSRNTPWRRERSREEPSLCRHGVAREGRRGPSISFAVVILSEKKPVEDVRHRVKKTMKRELYIKASSKGRPSTIREVKALNIGQLVRISVDGNDDMGVSGDVGLSTYEVQMHQETYEGMLEIVALMLTEEVSPSEQPDLFLQLALTSTFFAGIFQAALGILRLGFIIDFLSKAILIGFMVGSAVIVALQQLKGLHGIKHFTKKMQQLKD</sequence>
<feature type="transmembrane region" description="Helical" evidence="5">
    <location>
        <begin position="156"/>
        <end position="178"/>
    </location>
</feature>
<dbReference type="GO" id="GO:0016020">
    <property type="term" value="C:membrane"/>
    <property type="evidence" value="ECO:0007669"/>
    <property type="project" value="UniProtKB-SubCell"/>
</dbReference>
<evidence type="ECO:0000313" key="7">
    <source>
        <dbReference type="EMBL" id="RZC18825.1"/>
    </source>
</evidence>
<feature type="transmembrane region" description="Helical" evidence="5">
    <location>
        <begin position="190"/>
        <end position="208"/>
    </location>
</feature>
<keyword evidence="8" id="KW-1185">Reference proteome</keyword>
<dbReference type="Proteomes" id="UP000289340">
    <property type="component" value="Chromosome 3"/>
</dbReference>
<reference evidence="7 8" key="1">
    <citation type="submission" date="2018-09" db="EMBL/GenBank/DDBJ databases">
        <title>A high-quality reference genome of wild soybean provides a powerful tool to mine soybean genomes.</title>
        <authorList>
            <person name="Xie M."/>
            <person name="Chung C.Y.L."/>
            <person name="Li M.-W."/>
            <person name="Wong F.-L."/>
            <person name="Chan T.-F."/>
            <person name="Lam H.-M."/>
        </authorList>
    </citation>
    <scope>NUCLEOTIDE SEQUENCE [LARGE SCALE GENOMIC DNA]</scope>
    <source>
        <strain evidence="8">cv. W05</strain>
        <tissue evidence="7">Hypocotyl of etiolated seedlings</tissue>
    </source>
</reference>
<evidence type="ECO:0000256" key="3">
    <source>
        <dbReference type="ARBA" id="ARBA00022989"/>
    </source>
</evidence>
<dbReference type="PANTHER" id="PTHR11814">
    <property type="entry name" value="SULFATE TRANSPORTER"/>
    <property type="match status" value="1"/>
</dbReference>
<keyword evidence="2 5" id="KW-0812">Transmembrane</keyword>
<protein>
    <submittedName>
        <fullName evidence="7">Putative sulfate transporter 3.3</fullName>
    </submittedName>
</protein>
<evidence type="ECO:0000313" key="8">
    <source>
        <dbReference type="Proteomes" id="UP000289340"/>
    </source>
</evidence>